<organism evidence="1 2">
    <name type="scientific">Agrobacterium larrymoorei</name>
    <dbReference type="NCBI Taxonomy" id="160699"/>
    <lineage>
        <taxon>Bacteria</taxon>
        <taxon>Pseudomonadati</taxon>
        <taxon>Pseudomonadota</taxon>
        <taxon>Alphaproteobacteria</taxon>
        <taxon>Hyphomicrobiales</taxon>
        <taxon>Rhizobiaceae</taxon>
        <taxon>Rhizobium/Agrobacterium group</taxon>
        <taxon>Agrobacterium</taxon>
    </lineage>
</organism>
<dbReference type="EMBL" id="JAUTBL010000002">
    <property type="protein sequence ID" value="MDQ1186383.1"/>
    <property type="molecule type" value="Genomic_DNA"/>
</dbReference>
<evidence type="ECO:0000313" key="2">
    <source>
        <dbReference type="Proteomes" id="UP001224781"/>
    </source>
</evidence>
<dbReference type="InterPro" id="IPR025365">
    <property type="entry name" value="DUF4269"/>
</dbReference>
<gene>
    <name evidence="1" type="ORF">QE408_003526</name>
</gene>
<proteinExistence type="predicted"/>
<evidence type="ECO:0000313" key="1">
    <source>
        <dbReference type="EMBL" id="MDQ1186383.1"/>
    </source>
</evidence>
<sequence>MTQITRPHFEIAVQQLGVLKALRAYDPRVAGTPPLGVETEESDIDILCHAPDANAFLTDVQNAYGTISDLRIWQWISKDRPIIVTFHTHGWDFEIFASPQPVALQNGWRHFEIERRLLALGGENFKNAIKLLRQQGLKTEPAFWSALGETGDSYRGLLSLEVATDDALQEKLARLGFGRDNSISGL</sequence>
<accession>A0ABU0UNN1</accession>
<name>A0ABU0UNN1_9HYPH</name>
<dbReference type="Proteomes" id="UP001224781">
    <property type="component" value="Unassembled WGS sequence"/>
</dbReference>
<keyword evidence="2" id="KW-1185">Reference proteome</keyword>
<comment type="caution">
    <text evidence="1">The sequence shown here is derived from an EMBL/GenBank/DDBJ whole genome shotgun (WGS) entry which is preliminary data.</text>
</comment>
<protein>
    <recommendedName>
        <fullName evidence="3">DUF4269 domain-containing protein</fullName>
    </recommendedName>
</protein>
<dbReference type="Pfam" id="PF14091">
    <property type="entry name" value="DUF4269"/>
    <property type="match status" value="1"/>
</dbReference>
<evidence type="ECO:0008006" key="3">
    <source>
        <dbReference type="Google" id="ProtNLM"/>
    </source>
</evidence>
<dbReference type="RefSeq" id="WP_306933318.1">
    <property type="nucleotide sequence ID" value="NZ_JAUTBL010000002.1"/>
</dbReference>
<reference evidence="1 2" key="1">
    <citation type="submission" date="2023-07" db="EMBL/GenBank/DDBJ databases">
        <title>Functional and genomic diversity of the sorghum phyllosphere microbiome.</title>
        <authorList>
            <person name="Shade A."/>
        </authorList>
    </citation>
    <scope>NUCLEOTIDE SEQUENCE [LARGE SCALE GENOMIC DNA]</scope>
    <source>
        <strain evidence="1 2">SORGH_AS_1126</strain>
    </source>
</reference>